<dbReference type="EMBL" id="JAHBMH010000033">
    <property type="protein sequence ID" value="KAK1937640.1"/>
    <property type="molecule type" value="Genomic_DNA"/>
</dbReference>
<reference evidence="1" key="2">
    <citation type="submission" date="2021-05" db="EMBL/GenBank/DDBJ databases">
        <authorList>
            <person name="Pain A."/>
        </authorList>
    </citation>
    <scope>NUCLEOTIDE SEQUENCE</scope>
    <source>
        <strain evidence="1">1802A</strain>
    </source>
</reference>
<proteinExistence type="predicted"/>
<evidence type="ECO:0000313" key="2">
    <source>
        <dbReference type="Proteomes" id="UP001195914"/>
    </source>
</evidence>
<accession>A0AAD9LIF3</accession>
<protein>
    <recommendedName>
        <fullName evidence="3">t-SNARE coiled-coil homology domain-containing protein</fullName>
    </recommendedName>
</protein>
<dbReference type="Proteomes" id="UP001195914">
    <property type="component" value="Unassembled WGS sequence"/>
</dbReference>
<evidence type="ECO:0008006" key="3">
    <source>
        <dbReference type="Google" id="ProtNLM"/>
    </source>
</evidence>
<name>A0AAD9LIF3_BABDI</name>
<keyword evidence="2" id="KW-1185">Reference proteome</keyword>
<gene>
    <name evidence="1" type="ORF">X943_003549</name>
</gene>
<evidence type="ECO:0000313" key="1">
    <source>
        <dbReference type="EMBL" id="KAK1937640.1"/>
    </source>
</evidence>
<organism evidence="1 2">
    <name type="scientific">Babesia divergens</name>
    <dbReference type="NCBI Taxonomy" id="32595"/>
    <lineage>
        <taxon>Eukaryota</taxon>
        <taxon>Sar</taxon>
        <taxon>Alveolata</taxon>
        <taxon>Apicomplexa</taxon>
        <taxon>Aconoidasida</taxon>
        <taxon>Piroplasmida</taxon>
        <taxon>Babesiidae</taxon>
        <taxon>Babesia</taxon>
    </lineage>
</organism>
<dbReference type="AlphaFoldDB" id="A0AAD9LIF3"/>
<comment type="caution">
    <text evidence="1">The sequence shown here is derived from an EMBL/GenBank/DDBJ whole genome shotgun (WGS) entry which is preliminary data.</text>
</comment>
<sequence>MALESDLQVDRGEEEEEECLVETITEYGKRITESLKNAVTYTVAASRHANDSLVDLQSQNVYTLTSATENINRIKNLLNDSHNTVTVTQKIVDSYVNSMRWIRSSISWQKHTTLENGVIEGKCDDGPTDSGGTSYWRSIFRGAGSAAETSGPAANDPVGAALGDFSTTASQHLDTLISELRTNRQKTQLIATAVQQQNDELEKIGDSAILLQQRVAQVNRVLQDNV</sequence>
<reference evidence="1" key="1">
    <citation type="journal article" date="2014" name="Nucleic Acids Res.">
        <title>The evolutionary dynamics of variant antigen genes in Babesia reveal a history of genomic innovation underlying host-parasite interaction.</title>
        <authorList>
            <person name="Jackson A.P."/>
            <person name="Otto T.D."/>
            <person name="Darby A."/>
            <person name="Ramaprasad A."/>
            <person name="Xia D."/>
            <person name="Echaide I.E."/>
            <person name="Farber M."/>
            <person name="Gahlot S."/>
            <person name="Gamble J."/>
            <person name="Gupta D."/>
            <person name="Gupta Y."/>
            <person name="Jackson L."/>
            <person name="Malandrin L."/>
            <person name="Malas T.B."/>
            <person name="Moussa E."/>
            <person name="Nair M."/>
            <person name="Reid A.J."/>
            <person name="Sanders M."/>
            <person name="Sharma J."/>
            <person name="Tracey A."/>
            <person name="Quail M.A."/>
            <person name="Weir W."/>
            <person name="Wastling J.M."/>
            <person name="Hall N."/>
            <person name="Willadsen P."/>
            <person name="Lingelbach K."/>
            <person name="Shiels B."/>
            <person name="Tait A."/>
            <person name="Berriman M."/>
            <person name="Allred D.R."/>
            <person name="Pain A."/>
        </authorList>
    </citation>
    <scope>NUCLEOTIDE SEQUENCE</scope>
    <source>
        <strain evidence="1">1802A</strain>
    </source>
</reference>